<sequence>MFTSKESKKDTRTTEEQSNTSNIIGKDTVLEGSIESVGNIRIEGKIFGHAKAKAKLVMGTDATVDGNVTARTAEIAGTINGNIEISELLILKPSAVIKGDILTNKLVVEPGATFNGGCKMGHLAKEIEIGKPASQTREAAIKRA</sequence>
<comment type="similarity">
    <text evidence="1">Belongs to the bactofilin family.</text>
</comment>
<dbReference type="PATRIC" id="fig|1566026.4.peg.2508"/>
<reference evidence="4" key="1">
    <citation type="submission" date="2014-11" db="EMBL/GenBank/DDBJ databases">
        <title>Genome sequencing of Roseivirga sp. D-25.</title>
        <authorList>
            <person name="Selvaratnam C."/>
            <person name="Thevarajoo S."/>
            <person name="Goh K.M."/>
            <person name="Eee R."/>
            <person name="Chan K.-G."/>
            <person name="Chong C.S."/>
        </authorList>
    </citation>
    <scope>NUCLEOTIDE SEQUENCE [LARGE SCALE GENOMIC DNA]</scope>
    <source>
        <strain evidence="4">D-25</strain>
    </source>
</reference>
<dbReference type="RefSeq" id="WP_053222332.1">
    <property type="nucleotide sequence ID" value="NZ_JSVA01000004.1"/>
</dbReference>
<evidence type="ECO:0000313" key="4">
    <source>
        <dbReference type="Proteomes" id="UP000036908"/>
    </source>
</evidence>
<organism evidence="3 4">
    <name type="scientific">Roseivirga seohaensis subsp. aquiponti</name>
    <dbReference type="NCBI Taxonomy" id="1566026"/>
    <lineage>
        <taxon>Bacteria</taxon>
        <taxon>Pseudomonadati</taxon>
        <taxon>Bacteroidota</taxon>
        <taxon>Cytophagia</taxon>
        <taxon>Cytophagales</taxon>
        <taxon>Roseivirgaceae</taxon>
        <taxon>Roseivirga</taxon>
    </lineage>
</organism>
<keyword evidence="4" id="KW-1185">Reference proteome</keyword>
<dbReference type="Pfam" id="PF04519">
    <property type="entry name" value="Bactofilin"/>
    <property type="match status" value="1"/>
</dbReference>
<feature type="compositionally biased region" description="Basic and acidic residues" evidence="2">
    <location>
        <begin position="1"/>
        <end position="15"/>
    </location>
</feature>
<dbReference type="PANTHER" id="PTHR35024:SF4">
    <property type="entry name" value="POLYMER-FORMING CYTOSKELETAL PROTEIN"/>
    <property type="match status" value="1"/>
</dbReference>
<accession>A0A0L8ANS1</accession>
<gene>
    <name evidence="3" type="ORF">OB69_03685</name>
</gene>
<dbReference type="OrthoDB" id="5432602at2"/>
<evidence type="ECO:0000256" key="2">
    <source>
        <dbReference type="SAM" id="MobiDB-lite"/>
    </source>
</evidence>
<proteinExistence type="inferred from homology"/>
<dbReference type="Proteomes" id="UP000036908">
    <property type="component" value="Unassembled WGS sequence"/>
</dbReference>
<feature type="region of interest" description="Disordered" evidence="2">
    <location>
        <begin position="1"/>
        <end position="22"/>
    </location>
</feature>
<evidence type="ECO:0000256" key="1">
    <source>
        <dbReference type="ARBA" id="ARBA00044755"/>
    </source>
</evidence>
<dbReference type="AlphaFoldDB" id="A0A0L8ANS1"/>
<comment type="caution">
    <text evidence="3">The sequence shown here is derived from an EMBL/GenBank/DDBJ whole genome shotgun (WGS) entry which is preliminary data.</text>
</comment>
<dbReference type="InterPro" id="IPR007607">
    <property type="entry name" value="BacA/B"/>
</dbReference>
<dbReference type="EMBL" id="JSVA01000004">
    <property type="protein sequence ID" value="KOF04098.1"/>
    <property type="molecule type" value="Genomic_DNA"/>
</dbReference>
<protein>
    <submittedName>
        <fullName evidence="3">Integral membrane protein CcmA involved in cell shape determination</fullName>
    </submittedName>
</protein>
<name>A0A0L8ANS1_9BACT</name>
<evidence type="ECO:0000313" key="3">
    <source>
        <dbReference type="EMBL" id="KOF04098.1"/>
    </source>
</evidence>
<dbReference type="PANTHER" id="PTHR35024">
    <property type="entry name" value="HYPOTHETICAL CYTOSOLIC PROTEIN"/>
    <property type="match status" value="1"/>
</dbReference>